<dbReference type="Gene3D" id="3.30.70.330">
    <property type="match status" value="1"/>
</dbReference>
<dbReference type="SMART" id="SM00363">
    <property type="entry name" value="S4"/>
    <property type="match status" value="1"/>
</dbReference>
<dbReference type="Proteomes" id="UP000199516">
    <property type="component" value="Unassembled WGS sequence"/>
</dbReference>
<dbReference type="InterPro" id="IPR012677">
    <property type="entry name" value="Nucleotide-bd_a/b_plait_sf"/>
</dbReference>
<dbReference type="OrthoDB" id="9812787at2"/>
<evidence type="ECO:0000313" key="4">
    <source>
        <dbReference type="Proteomes" id="UP000199516"/>
    </source>
</evidence>
<organism evidence="3 4">
    <name type="scientific">Alteribacillus iranensis</name>
    <dbReference type="NCBI Taxonomy" id="930128"/>
    <lineage>
        <taxon>Bacteria</taxon>
        <taxon>Bacillati</taxon>
        <taxon>Bacillota</taxon>
        <taxon>Bacilli</taxon>
        <taxon>Bacillales</taxon>
        <taxon>Bacillaceae</taxon>
        <taxon>Alteribacillus</taxon>
    </lineage>
</organism>
<dbReference type="Pfam" id="PF01479">
    <property type="entry name" value="S4"/>
    <property type="match status" value="1"/>
</dbReference>
<dbReference type="GO" id="GO:0003723">
    <property type="term" value="F:RNA binding"/>
    <property type="evidence" value="ECO:0007669"/>
    <property type="project" value="UniProtKB-KW"/>
</dbReference>
<dbReference type="RefSeq" id="WP_091657450.1">
    <property type="nucleotide sequence ID" value="NZ_FONT01000001.1"/>
</dbReference>
<dbReference type="PROSITE" id="PS50889">
    <property type="entry name" value="S4"/>
    <property type="match status" value="1"/>
</dbReference>
<keyword evidence="4" id="KW-1185">Reference proteome</keyword>
<dbReference type="AlphaFoldDB" id="A0A1I2AC97"/>
<dbReference type="SUPFAM" id="SSF55174">
    <property type="entry name" value="Alpha-L RNA-binding motif"/>
    <property type="match status" value="1"/>
</dbReference>
<dbReference type="Pfam" id="PF21278">
    <property type="entry name" value="YlmH_1st"/>
    <property type="match status" value="1"/>
</dbReference>
<dbReference type="PANTHER" id="PTHR13633">
    <property type="entry name" value="MITOCHONDRIAL TRANSCRIPTION RESCUE FACTOR 1"/>
    <property type="match status" value="1"/>
</dbReference>
<protein>
    <submittedName>
        <fullName evidence="3">RNA-binding protein YlmH, contains S4-like domain</fullName>
    </submittedName>
</protein>
<dbReference type="InterPro" id="IPR048443">
    <property type="entry name" value="RqcP2_N"/>
</dbReference>
<dbReference type="InterPro" id="IPR002942">
    <property type="entry name" value="S4_RNA-bd"/>
</dbReference>
<dbReference type="EMBL" id="FONT01000001">
    <property type="protein sequence ID" value="SFE40603.1"/>
    <property type="molecule type" value="Genomic_DNA"/>
</dbReference>
<proteinExistence type="predicted"/>
<evidence type="ECO:0000256" key="1">
    <source>
        <dbReference type="PROSITE-ProRule" id="PRU00182"/>
    </source>
</evidence>
<dbReference type="Gene3D" id="3.30.1370.160">
    <property type="match status" value="1"/>
</dbReference>
<sequence length="259" mass="30167">MSIFEHFRKEEHAFIEQALEWKAAVEHTYDQKLTDFLDPREQDILASVVGKDEIVYLSFWGGSENCERKRALLYPFYENIHEEDFDMTLYDIHYPSKFVKISHRDVLGSLMGLGLERRKFGDILEYEGNYQFVTAKEIAPFVEMNLQQIGKGPVTLSERSFHNILPVEEEWVYETTTVTSFRIDALIAKMYNISRSKANAYIEKKLVKVNWKTTDQASSLLQQGDYVSVRGLGRTIIREVEGQTKKGRWRIVYGTKGSR</sequence>
<dbReference type="STRING" id="930128.SAMN05192532_101739"/>
<gene>
    <name evidence="3" type="ORF">SAMN05192532_101739</name>
</gene>
<dbReference type="InterPro" id="IPR036986">
    <property type="entry name" value="S4_RNA-bd_sf"/>
</dbReference>
<feature type="domain" description="RNA-binding S4" evidence="2">
    <location>
        <begin position="181"/>
        <end position="241"/>
    </location>
</feature>
<name>A0A1I2AC97_9BACI</name>
<evidence type="ECO:0000313" key="3">
    <source>
        <dbReference type="EMBL" id="SFE40603.1"/>
    </source>
</evidence>
<dbReference type="InterPro" id="IPR040591">
    <property type="entry name" value="RqcP2_RBD"/>
</dbReference>
<dbReference type="Gene3D" id="3.10.290.10">
    <property type="entry name" value="RNA-binding S4 domain"/>
    <property type="match status" value="1"/>
</dbReference>
<keyword evidence="1" id="KW-0694">RNA-binding</keyword>
<evidence type="ECO:0000259" key="2">
    <source>
        <dbReference type="SMART" id="SM00363"/>
    </source>
</evidence>
<accession>A0A1I2AC97</accession>
<dbReference type="PANTHER" id="PTHR13633:SF3">
    <property type="entry name" value="MITOCHONDRIAL TRANSCRIPTION RESCUE FACTOR 1"/>
    <property type="match status" value="1"/>
</dbReference>
<dbReference type="Pfam" id="PF17774">
    <property type="entry name" value="YlmH_RBD"/>
    <property type="match status" value="1"/>
</dbReference>
<reference evidence="3 4" key="1">
    <citation type="submission" date="2016-10" db="EMBL/GenBank/DDBJ databases">
        <authorList>
            <person name="de Groot N.N."/>
        </authorList>
    </citation>
    <scope>NUCLEOTIDE SEQUENCE [LARGE SCALE GENOMIC DNA]</scope>
    <source>
        <strain evidence="3 4">DSM 23995</strain>
    </source>
</reference>
<dbReference type="CDD" id="cd00165">
    <property type="entry name" value="S4"/>
    <property type="match status" value="1"/>
</dbReference>